<feature type="compositionally biased region" description="Basic and acidic residues" evidence="3">
    <location>
        <begin position="63"/>
        <end position="72"/>
    </location>
</feature>
<dbReference type="AlphaFoldDB" id="A0A0A8HQL4"/>
<dbReference type="PANTHER" id="PTHR37300:SF1">
    <property type="entry name" value="UPF0291 PROTEIN YNZC"/>
    <property type="match status" value="1"/>
</dbReference>
<dbReference type="InterPro" id="IPR009242">
    <property type="entry name" value="DUF896"/>
</dbReference>
<comment type="subcellular location">
    <subcellularLocation>
        <location evidence="2">Cytoplasm</location>
    </subcellularLocation>
</comment>
<evidence type="ECO:0000256" key="3">
    <source>
        <dbReference type="SAM" id="MobiDB-lite"/>
    </source>
</evidence>
<dbReference type="Gene3D" id="1.10.287.540">
    <property type="entry name" value="Helix hairpin bin"/>
    <property type="match status" value="1"/>
</dbReference>
<proteinExistence type="inferred from homology"/>
<evidence type="ECO:0000256" key="2">
    <source>
        <dbReference type="HAMAP-Rule" id="MF_01103"/>
    </source>
</evidence>
<keyword evidence="1 2" id="KW-0963">Cytoplasm</keyword>
<reference evidence="4 5" key="1">
    <citation type="journal article" date="2016" name="Front. Microbiol.">
        <title>Comprehensive Phylogenetic Analysis of Bovine Non-aureus Staphylococci Species Based on Whole-Genome Sequencing.</title>
        <authorList>
            <person name="Naushad S."/>
            <person name="Barkema H.W."/>
            <person name="Luby C."/>
            <person name="Condas L.A."/>
            <person name="Nobrega D.B."/>
            <person name="Carson D.A."/>
            <person name="De Buck J."/>
        </authorList>
    </citation>
    <scope>NUCLEOTIDE SEQUENCE [LARGE SCALE GENOMIC DNA]</scope>
    <source>
        <strain evidence="4 5">SNUC 5959</strain>
    </source>
</reference>
<dbReference type="GeneID" id="41073321"/>
<dbReference type="HAMAP" id="MF_01103">
    <property type="entry name" value="UPF0291"/>
    <property type="match status" value="1"/>
</dbReference>
<accession>A0A0A8HQL4</accession>
<name>A0A0A8HQL4_STAHY</name>
<comment type="caution">
    <text evidence="4">The sequence shown here is derived from an EMBL/GenBank/DDBJ whole genome shotgun (WGS) entry which is preliminary data.</text>
</comment>
<feature type="region of interest" description="Disordered" evidence="3">
    <location>
        <begin position="55"/>
        <end position="78"/>
    </location>
</feature>
<evidence type="ECO:0000256" key="1">
    <source>
        <dbReference type="ARBA" id="ARBA00022490"/>
    </source>
</evidence>
<dbReference type="Pfam" id="PF05979">
    <property type="entry name" value="DUF896"/>
    <property type="match status" value="1"/>
</dbReference>
<protein>
    <recommendedName>
        <fullName evidence="2">UPF0291 protein BUZ57_10180</fullName>
    </recommendedName>
</protein>
<organism evidence="4 5">
    <name type="scientific">Staphylococcus hyicus</name>
    <dbReference type="NCBI Taxonomy" id="1284"/>
    <lineage>
        <taxon>Bacteria</taxon>
        <taxon>Bacillati</taxon>
        <taxon>Bacillota</taxon>
        <taxon>Bacilli</taxon>
        <taxon>Bacillales</taxon>
        <taxon>Staphylococcaceae</taxon>
        <taxon>Staphylococcus</taxon>
    </lineage>
</organism>
<dbReference type="RefSeq" id="WP_039645897.1">
    <property type="nucleotide sequence ID" value="NZ_CP008747.1"/>
</dbReference>
<dbReference type="KEGG" id="shu:SHYC_07680"/>
<dbReference type="PANTHER" id="PTHR37300">
    <property type="entry name" value="UPF0291 PROTEIN CBO2609/CLC_2481"/>
    <property type="match status" value="1"/>
</dbReference>
<dbReference type="EMBL" id="QXVO01000036">
    <property type="protein sequence ID" value="RIO43856.1"/>
    <property type="molecule type" value="Genomic_DNA"/>
</dbReference>
<evidence type="ECO:0000313" key="4">
    <source>
        <dbReference type="EMBL" id="RIO43856.1"/>
    </source>
</evidence>
<dbReference type="GO" id="GO:0005737">
    <property type="term" value="C:cytoplasm"/>
    <property type="evidence" value="ECO:0007669"/>
    <property type="project" value="UniProtKB-SubCell"/>
</dbReference>
<comment type="similarity">
    <text evidence="2">Belongs to the UPF0291 family.</text>
</comment>
<dbReference type="Proteomes" id="UP000285625">
    <property type="component" value="Unassembled WGS sequence"/>
</dbReference>
<dbReference type="HOGENOM" id="CLU_173137_0_2_9"/>
<sequence length="78" mass="9122">MLSQEKLQRINALAKKKKSEGLTEAEAKEQSRLRSEYLASFRNSFKDQIEHTKVIDPEGNDVTPKKLKEIQKQNHTRR</sequence>
<gene>
    <name evidence="4" type="ORF">BUZ57_10180</name>
</gene>
<evidence type="ECO:0000313" key="5">
    <source>
        <dbReference type="Proteomes" id="UP000285625"/>
    </source>
</evidence>
<dbReference type="STRING" id="1284.SHYC_07680"/>
<dbReference type="SUPFAM" id="SSF158221">
    <property type="entry name" value="YnzC-like"/>
    <property type="match status" value="1"/>
</dbReference>